<keyword evidence="2" id="KW-1185">Reference proteome</keyword>
<accession>A0AAE1R4T7</accession>
<organism evidence="1 2">
    <name type="scientific">Anisodus tanguticus</name>
    <dbReference type="NCBI Taxonomy" id="243964"/>
    <lineage>
        <taxon>Eukaryota</taxon>
        <taxon>Viridiplantae</taxon>
        <taxon>Streptophyta</taxon>
        <taxon>Embryophyta</taxon>
        <taxon>Tracheophyta</taxon>
        <taxon>Spermatophyta</taxon>
        <taxon>Magnoliopsida</taxon>
        <taxon>eudicotyledons</taxon>
        <taxon>Gunneridae</taxon>
        <taxon>Pentapetalae</taxon>
        <taxon>asterids</taxon>
        <taxon>lamiids</taxon>
        <taxon>Solanales</taxon>
        <taxon>Solanaceae</taxon>
        <taxon>Solanoideae</taxon>
        <taxon>Hyoscyameae</taxon>
        <taxon>Anisodus</taxon>
    </lineage>
</organism>
<gene>
    <name evidence="1" type="ORF">RND71_036806</name>
</gene>
<dbReference type="PANTHER" id="PTHR37743">
    <property type="entry name" value="ARM REPEAT SUPERFAMILY PROTEIN"/>
    <property type="match status" value="1"/>
</dbReference>
<comment type="caution">
    <text evidence="1">The sequence shown here is derived from an EMBL/GenBank/DDBJ whole genome shotgun (WGS) entry which is preliminary data.</text>
</comment>
<dbReference type="InterPro" id="IPR011989">
    <property type="entry name" value="ARM-like"/>
</dbReference>
<evidence type="ECO:0000313" key="2">
    <source>
        <dbReference type="Proteomes" id="UP001291623"/>
    </source>
</evidence>
<dbReference type="Gene3D" id="1.25.10.10">
    <property type="entry name" value="Leucine-rich Repeat Variant"/>
    <property type="match status" value="2"/>
</dbReference>
<dbReference type="EMBL" id="JAVYJV010000020">
    <property type="protein sequence ID" value="KAK4343712.1"/>
    <property type="molecule type" value="Genomic_DNA"/>
</dbReference>
<dbReference type="PANTHER" id="PTHR37743:SF2">
    <property type="match status" value="1"/>
</dbReference>
<evidence type="ECO:0000313" key="1">
    <source>
        <dbReference type="EMBL" id="KAK4343712.1"/>
    </source>
</evidence>
<dbReference type="Proteomes" id="UP001291623">
    <property type="component" value="Unassembled WGS sequence"/>
</dbReference>
<proteinExistence type="predicted"/>
<dbReference type="AlphaFoldDB" id="A0AAE1R4T7"/>
<dbReference type="SUPFAM" id="SSF48371">
    <property type="entry name" value="ARM repeat"/>
    <property type="match status" value="1"/>
</dbReference>
<protein>
    <submittedName>
        <fullName evidence="1">Uncharacterized protein</fullName>
    </submittedName>
</protein>
<name>A0AAE1R4T7_9SOLA</name>
<sequence>MEQKQLVFCTTSESLISESLISESNSMTYATLGRVMNTLLTCKPKKLLDTISHLNPSPKIDVSLEQSLWFLYKYVKDAAEKESSLDQSLRFTGSKHGNQVMTLLNWLFEDEICFQALANDLEAILSRREDHFISLGWCTLARSLIEFEVTMDKLVTRGVRARYDALLKIFCTCMSHLVAIVCDGSTVQGEFELPTRLSVAAADLILSLTEALTRTNSVVNCSDDKQKAAGTGERNRPVTLLPSTSTKKKVNKVGKSSDFTGMEMKLLLWDHLDNLIILVERLTAWSRKSRPLHAKALEKVRRFRNVEERSIAAFFLLETLWHVVALGRSQIRSAIYRVIGAVLIRDSDNYAEESPRNKESGRETIIFFLNCLALLLGRLHGKQFETTIEESGSRLSQAIISQVWSNASSCLTNQQRASIFLLNSVDDEVVDSSLCIFKAVIFRTNSSLSKHSADIRRISALLPMLLHLLDERDSAAKAVIKLFAEYCSLSSDTQCLEEILKRLTSGNVSQKRNAVDFISNLIHMSKESDTVLPPPMWQHLSFHLLEFLQDEQMVINTQASNLIPLIGADYTMPFLFTTADPSFTLPALVCLIYSPLVRVHSLASGTLIALLKNYKHNPDVICMLLDCLSKPSQNPDICDTADGVEVNDYDLLCASLLLVVSWKALGQKPDIDRVLKLLPEWSKLVEDWKVMIGPLIDKLFAESSNAVIVRFLSSISEHLASAADFVFQRLISYSRRQKEIVYKIFNFQVIDANSETYDEVDSLNVDSGLLASESTSSSVSCEYSALLDEGVYPNYDAAEQQLDLFNRLCPLLVVRLLPLQVFSDLNSRALYDELPTKLATYAEGLPETTALPTKVEVRSVYILPSPDPTFWDFTGALSKFEFEDVRKLAAELCGRIHPKVLIPIMSYQLKNATIAKDLLKIKACVFSICTSLLVNGTDAYAHPDMFRIRKAIETILLWPSVDWDDISKAQHGCIDCLALMLCTELQATKAVKNSISSEVCFEQSIVSSGNSVAKDTVCSYVIHHLVCDEDIYVKLGRDEVAKAHLCFRLCMANVLISACQKVPRASKKPFVSKILPCVLHSVEEIADSEVRSACIQVFFSMVYHLKSLVLPYSSDLLKASIKSLREGSEKGRIAGAKLLASLMASEEAVLQKISGGLVEARALLQDICSSDASLDVRKMCQGLLECFSV</sequence>
<dbReference type="InterPro" id="IPR016024">
    <property type="entry name" value="ARM-type_fold"/>
</dbReference>
<reference evidence="1" key="1">
    <citation type="submission" date="2023-12" db="EMBL/GenBank/DDBJ databases">
        <title>Genome assembly of Anisodus tanguticus.</title>
        <authorList>
            <person name="Wang Y.-J."/>
        </authorList>
    </citation>
    <scope>NUCLEOTIDE SEQUENCE</scope>
    <source>
        <strain evidence="1">KB-2021</strain>
        <tissue evidence="1">Leaf</tissue>
    </source>
</reference>